<keyword evidence="3" id="KW-1185">Reference proteome</keyword>
<accession>A0A409XCA6</accession>
<dbReference type="InParanoid" id="A0A409XCA6"/>
<dbReference type="Proteomes" id="UP000283269">
    <property type="component" value="Unassembled WGS sequence"/>
</dbReference>
<evidence type="ECO:0000256" key="1">
    <source>
        <dbReference type="SAM" id="MobiDB-lite"/>
    </source>
</evidence>
<gene>
    <name evidence="2" type="ORF">CVT25_011545</name>
</gene>
<dbReference type="OrthoDB" id="3033067at2759"/>
<sequence>MPNPGAFCGARKDFLLNEKKVYSLGVAGHYCFPLDLPDDQDPSPEDLAAVNNKAPQPEQVQPDENKMTPDEYSVAILALKTRQTAVDFKKVYIKDNNVNPKDPNTYNPYKSLIAKLSGSEISKPCMKTAANIWRKDHRSEIEEVKVRSEREGLTKSDQAALRDSIAQHLFLKLPKEEQ</sequence>
<reference evidence="2 3" key="1">
    <citation type="journal article" date="2018" name="Evol. Lett.">
        <title>Horizontal gene cluster transfer increased hallucinogenic mushroom diversity.</title>
        <authorList>
            <person name="Reynolds H.T."/>
            <person name="Vijayakumar V."/>
            <person name="Gluck-Thaler E."/>
            <person name="Korotkin H.B."/>
            <person name="Matheny P.B."/>
            <person name="Slot J.C."/>
        </authorList>
    </citation>
    <scope>NUCLEOTIDE SEQUENCE [LARGE SCALE GENOMIC DNA]</scope>
    <source>
        <strain evidence="2 3">2631</strain>
    </source>
</reference>
<name>A0A409XCA6_PSICY</name>
<feature type="region of interest" description="Disordered" evidence="1">
    <location>
        <begin position="37"/>
        <end position="66"/>
    </location>
</feature>
<dbReference type="AlphaFoldDB" id="A0A409XCA6"/>
<evidence type="ECO:0000313" key="2">
    <source>
        <dbReference type="EMBL" id="PPQ88429.1"/>
    </source>
</evidence>
<dbReference type="EMBL" id="NHYD01002081">
    <property type="protein sequence ID" value="PPQ88429.1"/>
    <property type="molecule type" value="Genomic_DNA"/>
</dbReference>
<protein>
    <submittedName>
        <fullName evidence="2">Uncharacterized protein</fullName>
    </submittedName>
</protein>
<evidence type="ECO:0000313" key="3">
    <source>
        <dbReference type="Proteomes" id="UP000283269"/>
    </source>
</evidence>
<proteinExistence type="predicted"/>
<dbReference type="STRING" id="93625.A0A409XCA6"/>
<comment type="caution">
    <text evidence="2">The sequence shown here is derived from an EMBL/GenBank/DDBJ whole genome shotgun (WGS) entry which is preliminary data.</text>
</comment>
<organism evidence="2 3">
    <name type="scientific">Psilocybe cyanescens</name>
    <dbReference type="NCBI Taxonomy" id="93625"/>
    <lineage>
        <taxon>Eukaryota</taxon>
        <taxon>Fungi</taxon>
        <taxon>Dikarya</taxon>
        <taxon>Basidiomycota</taxon>
        <taxon>Agaricomycotina</taxon>
        <taxon>Agaricomycetes</taxon>
        <taxon>Agaricomycetidae</taxon>
        <taxon>Agaricales</taxon>
        <taxon>Agaricineae</taxon>
        <taxon>Strophariaceae</taxon>
        <taxon>Psilocybe</taxon>
    </lineage>
</organism>